<evidence type="ECO:0000313" key="2">
    <source>
        <dbReference type="EMBL" id="KAF7175516.1"/>
    </source>
</evidence>
<sequence length="173" mass="18949">MSNQPIFSGKPGEDVDVYIDQCRFTWAGVQLEAEDRKQAIATTLFVGLRDAALRFGRTLSNRFLTPRTNLATQPITLDRYDVLHGWKLLAFFWKQIQGGKKAKGHPQRNPVMAPVYHNPGDDGAHPGSDRNDGAAAAPDGLPAEAIFGAAHDQVNAYLAANQRAQQPNADLKD</sequence>
<gene>
    <name evidence="2" type="ORF">CNMCM7691_008617</name>
</gene>
<feature type="compositionally biased region" description="Basic and acidic residues" evidence="1">
    <location>
        <begin position="119"/>
        <end position="132"/>
    </location>
</feature>
<evidence type="ECO:0000256" key="1">
    <source>
        <dbReference type="SAM" id="MobiDB-lite"/>
    </source>
</evidence>
<dbReference type="EMBL" id="JACBAG010001922">
    <property type="protein sequence ID" value="KAF7175516.1"/>
    <property type="molecule type" value="Genomic_DNA"/>
</dbReference>
<feature type="region of interest" description="Disordered" evidence="1">
    <location>
        <begin position="101"/>
        <end position="139"/>
    </location>
</feature>
<reference evidence="2" key="1">
    <citation type="submission" date="2020-06" db="EMBL/GenBank/DDBJ databases">
        <title>Draft genome sequences of strains closely related to Aspergillus parafelis and Aspergillus hiratsukae.</title>
        <authorList>
            <person name="Dos Santos R.A.C."/>
            <person name="Rivero-Menendez O."/>
            <person name="Steenwyk J.L."/>
            <person name="Mead M.E."/>
            <person name="Goldman G.H."/>
            <person name="Alastruey-Izquierdo A."/>
            <person name="Rokas A."/>
        </authorList>
    </citation>
    <scope>NUCLEOTIDE SEQUENCE</scope>
    <source>
        <strain evidence="2">CNM-CM7691</strain>
    </source>
</reference>
<dbReference type="AlphaFoldDB" id="A0A8H6QKH8"/>
<dbReference type="Proteomes" id="UP000641853">
    <property type="component" value="Unassembled WGS sequence"/>
</dbReference>
<protein>
    <submittedName>
        <fullName evidence="2">Uncharacterized protein</fullName>
    </submittedName>
</protein>
<proteinExistence type="predicted"/>
<comment type="caution">
    <text evidence="2">The sequence shown here is derived from an EMBL/GenBank/DDBJ whole genome shotgun (WGS) entry which is preliminary data.</text>
</comment>
<evidence type="ECO:0000313" key="3">
    <source>
        <dbReference type="Proteomes" id="UP000641853"/>
    </source>
</evidence>
<organism evidence="2 3">
    <name type="scientific">Aspergillus felis</name>
    <dbReference type="NCBI Taxonomy" id="1287682"/>
    <lineage>
        <taxon>Eukaryota</taxon>
        <taxon>Fungi</taxon>
        <taxon>Dikarya</taxon>
        <taxon>Ascomycota</taxon>
        <taxon>Pezizomycotina</taxon>
        <taxon>Eurotiomycetes</taxon>
        <taxon>Eurotiomycetidae</taxon>
        <taxon>Eurotiales</taxon>
        <taxon>Aspergillaceae</taxon>
        <taxon>Aspergillus</taxon>
        <taxon>Aspergillus subgen. Fumigati</taxon>
    </lineage>
</organism>
<accession>A0A8H6QKH8</accession>
<keyword evidence="3" id="KW-1185">Reference proteome</keyword>
<name>A0A8H6QKH8_9EURO</name>